<dbReference type="EMBL" id="JACHXV010000002">
    <property type="protein sequence ID" value="MBB3172836.1"/>
    <property type="molecule type" value="Genomic_DNA"/>
</dbReference>
<dbReference type="InterPro" id="IPR036249">
    <property type="entry name" value="Thioredoxin-like_sf"/>
</dbReference>
<dbReference type="InterPro" id="IPR013766">
    <property type="entry name" value="Thioredoxin_domain"/>
</dbReference>
<keyword evidence="8" id="KW-1185">Reference proteome</keyword>
<keyword evidence="2" id="KW-0560">Oxidoreductase</keyword>
<dbReference type="Proteomes" id="UP000557688">
    <property type="component" value="Unassembled WGS sequence"/>
</dbReference>
<comment type="caution">
    <text evidence="7">The sequence shown here is derived from an EMBL/GenBank/DDBJ whole genome shotgun (WGS) entry which is preliminary data.</text>
</comment>
<dbReference type="Gene3D" id="3.40.30.10">
    <property type="entry name" value="Glutaredoxin"/>
    <property type="match status" value="1"/>
</dbReference>
<evidence type="ECO:0000313" key="8">
    <source>
        <dbReference type="Proteomes" id="UP000557688"/>
    </source>
</evidence>
<dbReference type="Pfam" id="PF01323">
    <property type="entry name" value="DSBA"/>
    <property type="match status" value="1"/>
</dbReference>
<reference evidence="7 8" key="1">
    <citation type="submission" date="2020-08" db="EMBL/GenBank/DDBJ databases">
        <title>Genomic Encyclopedia of Type Strains, Phase III (KMG-III): the genomes of soil and plant-associated and newly described type strains.</title>
        <authorList>
            <person name="Whitman W."/>
        </authorList>
    </citation>
    <scope>NUCLEOTIDE SEQUENCE [LARGE SCALE GENOMIC DNA]</scope>
    <source>
        <strain evidence="7 8">CECT 8088</strain>
    </source>
</reference>
<evidence type="ECO:0000313" key="7">
    <source>
        <dbReference type="EMBL" id="MBB3172836.1"/>
    </source>
</evidence>
<sequence length="241" mass="25469">MAGFRPLLAASLIPLALPAAAQADSFTPAQRQEIVQIMRQALKSDPSILADAITALRAKSEDDETASQQAALAAQRGKLDNTPGDAVIGNPHGSVTLYEFYDPRCPWCRRMVGDVEKLARTNPDLRIVLKLIAILGPASTLDGRAILAAANQNAYAAMQRALMTDSAEPSAARIRQIAIGLHLDADRLAADMDSPTVTAALDAQRALATSLRISGTPTFIEGSRIAPGAMSAEDLAKFIKG</sequence>
<evidence type="ECO:0000256" key="2">
    <source>
        <dbReference type="ARBA" id="ARBA00023002"/>
    </source>
</evidence>
<evidence type="ECO:0000256" key="1">
    <source>
        <dbReference type="ARBA" id="ARBA00022729"/>
    </source>
</evidence>
<keyword evidence="1 5" id="KW-0732">Signal</keyword>
<gene>
    <name evidence="7" type="ORF">FHR90_000650</name>
</gene>
<dbReference type="GO" id="GO:0016491">
    <property type="term" value="F:oxidoreductase activity"/>
    <property type="evidence" value="ECO:0007669"/>
    <property type="project" value="UniProtKB-KW"/>
</dbReference>
<dbReference type="GO" id="GO:0016853">
    <property type="term" value="F:isomerase activity"/>
    <property type="evidence" value="ECO:0007669"/>
    <property type="project" value="UniProtKB-KW"/>
</dbReference>
<feature type="domain" description="Thioredoxin" evidence="6">
    <location>
        <begin position="60"/>
        <end position="241"/>
    </location>
</feature>
<feature type="signal peptide" evidence="5">
    <location>
        <begin position="1"/>
        <end position="23"/>
    </location>
</feature>
<accession>A0A839USR9</accession>
<protein>
    <submittedName>
        <fullName evidence="7">Protein-disulfide isomerase</fullName>
    </submittedName>
</protein>
<keyword evidence="4" id="KW-0676">Redox-active center</keyword>
<dbReference type="RefSeq" id="WP_246329994.1">
    <property type="nucleotide sequence ID" value="NZ_JABXXQ010000568.1"/>
</dbReference>
<proteinExistence type="predicted"/>
<dbReference type="PANTHER" id="PTHR13887">
    <property type="entry name" value="GLUTATHIONE S-TRANSFERASE KAPPA"/>
    <property type="match status" value="1"/>
</dbReference>
<dbReference type="PROSITE" id="PS51352">
    <property type="entry name" value="THIOREDOXIN_2"/>
    <property type="match status" value="1"/>
</dbReference>
<evidence type="ECO:0000259" key="6">
    <source>
        <dbReference type="PROSITE" id="PS51352"/>
    </source>
</evidence>
<dbReference type="CDD" id="cd03023">
    <property type="entry name" value="DsbA_Com1_like"/>
    <property type="match status" value="1"/>
</dbReference>
<name>A0A839USR9_9PROT</name>
<keyword evidence="7" id="KW-0413">Isomerase</keyword>
<dbReference type="PANTHER" id="PTHR13887:SF14">
    <property type="entry name" value="DISULFIDE BOND FORMATION PROTEIN D"/>
    <property type="match status" value="1"/>
</dbReference>
<keyword evidence="3" id="KW-1015">Disulfide bond</keyword>
<dbReference type="SUPFAM" id="SSF52833">
    <property type="entry name" value="Thioredoxin-like"/>
    <property type="match status" value="1"/>
</dbReference>
<evidence type="ECO:0000256" key="3">
    <source>
        <dbReference type="ARBA" id="ARBA00023157"/>
    </source>
</evidence>
<feature type="chain" id="PRO_5032527958" evidence="5">
    <location>
        <begin position="24"/>
        <end position="241"/>
    </location>
</feature>
<evidence type="ECO:0000256" key="4">
    <source>
        <dbReference type="ARBA" id="ARBA00023284"/>
    </source>
</evidence>
<evidence type="ECO:0000256" key="5">
    <source>
        <dbReference type="SAM" id="SignalP"/>
    </source>
</evidence>
<dbReference type="AlphaFoldDB" id="A0A839USR9"/>
<organism evidence="7 8">
    <name type="scientific">Endobacter medicaginis</name>
    <dbReference type="NCBI Taxonomy" id="1181271"/>
    <lineage>
        <taxon>Bacteria</taxon>
        <taxon>Pseudomonadati</taxon>
        <taxon>Pseudomonadota</taxon>
        <taxon>Alphaproteobacteria</taxon>
        <taxon>Acetobacterales</taxon>
        <taxon>Acetobacteraceae</taxon>
        <taxon>Endobacter</taxon>
    </lineage>
</organism>
<dbReference type="InterPro" id="IPR001853">
    <property type="entry name" value="DSBA-like_thioredoxin_dom"/>
</dbReference>